<name>A0ABP8HSA1_9BURK</name>
<organism evidence="2 3">
    <name type="scientific">Variovorax defluvii</name>
    <dbReference type="NCBI Taxonomy" id="913761"/>
    <lineage>
        <taxon>Bacteria</taxon>
        <taxon>Pseudomonadati</taxon>
        <taxon>Pseudomonadota</taxon>
        <taxon>Betaproteobacteria</taxon>
        <taxon>Burkholderiales</taxon>
        <taxon>Comamonadaceae</taxon>
        <taxon>Variovorax</taxon>
    </lineage>
</organism>
<evidence type="ECO:0000313" key="3">
    <source>
        <dbReference type="Proteomes" id="UP001500975"/>
    </source>
</evidence>
<dbReference type="Pfam" id="PF08808">
    <property type="entry name" value="RES"/>
    <property type="match status" value="1"/>
</dbReference>
<comment type="caution">
    <text evidence="2">The sequence shown here is derived from an EMBL/GenBank/DDBJ whole genome shotgun (WGS) entry which is preliminary data.</text>
</comment>
<protein>
    <submittedName>
        <fullName evidence="2">RES family NAD+ phosphorylase</fullName>
    </submittedName>
</protein>
<gene>
    <name evidence="2" type="ORF">GCM10023165_26150</name>
</gene>
<evidence type="ECO:0000313" key="2">
    <source>
        <dbReference type="EMBL" id="GAA4343583.1"/>
    </source>
</evidence>
<sequence length="231" mass="26963">MRWPLDWLALAQPRQRALWRGIEAQHRVATMRLVDNLEEQMLLEQLLEDSKPPLPPDAEGQHYLLFTPFRYVSAWPSRFRRPHEPGAWYGADEPATVAAEIAWWRWRFFMDSDGLRDDQVLTELTFFQARFSGLELDITQPPWSARRSTWRAPDDYAPCHALATKVRGLEPPVQAIRYESARREGGLCQVVFDLRALAMPKPALQQTWSCKTTRERVLLSHDGERFQFDMA</sequence>
<dbReference type="EMBL" id="BAABGJ010000021">
    <property type="protein sequence ID" value="GAA4343583.1"/>
    <property type="molecule type" value="Genomic_DNA"/>
</dbReference>
<accession>A0ABP8HSA1</accession>
<dbReference type="RefSeq" id="WP_345538354.1">
    <property type="nucleotide sequence ID" value="NZ_BAABGJ010000021.1"/>
</dbReference>
<proteinExistence type="predicted"/>
<feature type="domain" description="RES" evidence="1">
    <location>
        <begin position="68"/>
        <end position="203"/>
    </location>
</feature>
<evidence type="ECO:0000259" key="1">
    <source>
        <dbReference type="SMART" id="SM00953"/>
    </source>
</evidence>
<dbReference type="Proteomes" id="UP001500975">
    <property type="component" value="Unassembled WGS sequence"/>
</dbReference>
<dbReference type="SMART" id="SM00953">
    <property type="entry name" value="RES"/>
    <property type="match status" value="1"/>
</dbReference>
<keyword evidence="3" id="KW-1185">Reference proteome</keyword>
<reference evidence="3" key="1">
    <citation type="journal article" date="2019" name="Int. J. Syst. Evol. Microbiol.">
        <title>The Global Catalogue of Microorganisms (GCM) 10K type strain sequencing project: providing services to taxonomists for standard genome sequencing and annotation.</title>
        <authorList>
            <consortium name="The Broad Institute Genomics Platform"/>
            <consortium name="The Broad Institute Genome Sequencing Center for Infectious Disease"/>
            <person name="Wu L."/>
            <person name="Ma J."/>
        </authorList>
    </citation>
    <scope>NUCLEOTIDE SEQUENCE [LARGE SCALE GENOMIC DNA]</scope>
    <source>
        <strain evidence="3">JCM 17804</strain>
    </source>
</reference>
<dbReference type="InterPro" id="IPR014914">
    <property type="entry name" value="RES_dom"/>
</dbReference>